<reference evidence="5 6" key="1">
    <citation type="submission" date="2023-03" db="EMBL/GenBank/DDBJ databases">
        <title>High-quality genome of Scylla paramamosain provides insights in environmental adaptation.</title>
        <authorList>
            <person name="Zhang L."/>
        </authorList>
    </citation>
    <scope>NUCLEOTIDE SEQUENCE [LARGE SCALE GENOMIC DNA]</scope>
    <source>
        <strain evidence="5">LZ_2023a</strain>
        <tissue evidence="5">Muscle</tissue>
    </source>
</reference>
<gene>
    <name evidence="5" type="ORF">O3P69_011624</name>
</gene>
<feature type="repeat" description="WD" evidence="3">
    <location>
        <begin position="91"/>
        <end position="132"/>
    </location>
</feature>
<keyword evidence="2" id="KW-0677">Repeat</keyword>
<dbReference type="PROSITE" id="PS00678">
    <property type="entry name" value="WD_REPEATS_1"/>
    <property type="match status" value="1"/>
</dbReference>
<evidence type="ECO:0000313" key="6">
    <source>
        <dbReference type="Proteomes" id="UP001487740"/>
    </source>
</evidence>
<evidence type="ECO:0000256" key="2">
    <source>
        <dbReference type="ARBA" id="ARBA00022737"/>
    </source>
</evidence>
<evidence type="ECO:0000256" key="3">
    <source>
        <dbReference type="PROSITE-ProRule" id="PRU00221"/>
    </source>
</evidence>
<dbReference type="GO" id="GO:0016593">
    <property type="term" value="C:Cdc73/Paf1 complex"/>
    <property type="evidence" value="ECO:0007669"/>
    <property type="project" value="TreeGrafter"/>
</dbReference>
<dbReference type="PANTHER" id="PTHR44090">
    <property type="entry name" value="WD REPEAT-CONTAINING PROTEIN 61"/>
    <property type="match status" value="1"/>
</dbReference>
<evidence type="ECO:0000256" key="4">
    <source>
        <dbReference type="SAM" id="MobiDB-lite"/>
    </source>
</evidence>
<comment type="caution">
    <text evidence="5">The sequence shown here is derived from an EMBL/GenBank/DDBJ whole genome shotgun (WGS) entry which is preliminary data.</text>
</comment>
<dbReference type="PROSITE" id="PS50294">
    <property type="entry name" value="WD_REPEATS_REGION"/>
    <property type="match status" value="1"/>
</dbReference>
<dbReference type="InterPro" id="IPR015943">
    <property type="entry name" value="WD40/YVTN_repeat-like_dom_sf"/>
</dbReference>
<evidence type="ECO:0000256" key="1">
    <source>
        <dbReference type="ARBA" id="ARBA00022574"/>
    </source>
</evidence>
<dbReference type="InterPro" id="IPR051510">
    <property type="entry name" value="SKI8"/>
</dbReference>
<name>A0AAW0T6K7_SCYPA</name>
<dbReference type="EMBL" id="JARAKH010000038">
    <property type="protein sequence ID" value="KAK8383240.1"/>
    <property type="molecule type" value="Genomic_DNA"/>
</dbReference>
<feature type="region of interest" description="Disordered" evidence="4">
    <location>
        <begin position="28"/>
        <end position="58"/>
    </location>
</feature>
<keyword evidence="6" id="KW-1185">Reference proteome</keyword>
<evidence type="ECO:0000313" key="5">
    <source>
        <dbReference type="EMBL" id="KAK8383240.1"/>
    </source>
</evidence>
<dbReference type="Proteomes" id="UP001487740">
    <property type="component" value="Unassembled WGS sequence"/>
</dbReference>
<dbReference type="PROSITE" id="PS50082">
    <property type="entry name" value="WD_REPEATS_2"/>
    <property type="match status" value="1"/>
</dbReference>
<proteinExistence type="predicted"/>
<dbReference type="PANTHER" id="PTHR44090:SF1">
    <property type="entry name" value="SUPERKILLER COMPLEX PROTEIN 8"/>
    <property type="match status" value="1"/>
</dbReference>
<dbReference type="InterPro" id="IPR001680">
    <property type="entry name" value="WD40_rpt"/>
</dbReference>
<protein>
    <submittedName>
        <fullName evidence="5">Uncharacterized protein</fullName>
    </submittedName>
</protein>
<dbReference type="Pfam" id="PF00400">
    <property type="entry name" value="WD40"/>
    <property type="match status" value="3"/>
</dbReference>
<dbReference type="InterPro" id="IPR019775">
    <property type="entry name" value="WD40_repeat_CS"/>
</dbReference>
<dbReference type="Gene3D" id="2.130.10.10">
    <property type="entry name" value="YVTN repeat-like/Quinoprotein amine dehydrogenase"/>
    <property type="match status" value="1"/>
</dbReference>
<dbReference type="InterPro" id="IPR036322">
    <property type="entry name" value="WD40_repeat_dom_sf"/>
</dbReference>
<accession>A0AAW0T6K7</accession>
<dbReference type="SUPFAM" id="SSF50978">
    <property type="entry name" value="WD40 repeat-like"/>
    <property type="match status" value="1"/>
</dbReference>
<keyword evidence="1 3" id="KW-0853">WD repeat</keyword>
<dbReference type="AlphaFoldDB" id="A0AAW0T6K7"/>
<sequence length="206" mass="22562">MFSLLNKRENAHSEGIWACAWGHFVPEDKSKEKSSEEKDENKENEDTQNEEDKNVPDIEQKYVVTGGLDDLVRVWQWGGEGDDELALLHTLEGHSLGVISVDVNPSGTIAASSSLDSTIRLWNLHTGEQLQSIDCGPVEAWSVGFSPEGNHIASGNYAGKINIYATEGGHHVTTLDTRGRFTYSIAYSRDGKYVASGAIDGIHQCV</sequence>
<dbReference type="SMART" id="SM00320">
    <property type="entry name" value="WD40"/>
    <property type="match status" value="4"/>
</dbReference>
<organism evidence="5 6">
    <name type="scientific">Scylla paramamosain</name>
    <name type="common">Mud crab</name>
    <dbReference type="NCBI Taxonomy" id="85552"/>
    <lineage>
        <taxon>Eukaryota</taxon>
        <taxon>Metazoa</taxon>
        <taxon>Ecdysozoa</taxon>
        <taxon>Arthropoda</taxon>
        <taxon>Crustacea</taxon>
        <taxon>Multicrustacea</taxon>
        <taxon>Malacostraca</taxon>
        <taxon>Eumalacostraca</taxon>
        <taxon>Eucarida</taxon>
        <taxon>Decapoda</taxon>
        <taxon>Pleocyemata</taxon>
        <taxon>Brachyura</taxon>
        <taxon>Eubrachyura</taxon>
        <taxon>Portunoidea</taxon>
        <taxon>Portunidae</taxon>
        <taxon>Portuninae</taxon>
        <taxon>Scylla</taxon>
    </lineage>
</organism>